<dbReference type="RefSeq" id="WP_204500865.1">
    <property type="nucleotide sequence ID" value="NZ_JAFBDR010000017.1"/>
</dbReference>
<dbReference type="Proteomes" id="UP001296943">
    <property type="component" value="Unassembled WGS sequence"/>
</dbReference>
<reference evidence="3 4" key="1">
    <citation type="submission" date="2021-01" db="EMBL/GenBank/DDBJ databases">
        <title>Genomic Encyclopedia of Type Strains, Phase IV (KMG-IV): sequencing the most valuable type-strain genomes for metagenomic binning, comparative biology and taxonomic classification.</title>
        <authorList>
            <person name="Goeker M."/>
        </authorList>
    </citation>
    <scope>NUCLEOTIDE SEQUENCE [LARGE SCALE GENOMIC DNA]</scope>
    <source>
        <strain evidence="3 4">DSM 23711</strain>
    </source>
</reference>
<evidence type="ECO:0000256" key="2">
    <source>
        <dbReference type="SAM" id="MobiDB-lite"/>
    </source>
</evidence>
<comment type="caution">
    <text evidence="3">The sequence shown here is derived from an EMBL/GenBank/DDBJ whole genome shotgun (WGS) entry which is preliminary data.</text>
</comment>
<dbReference type="InterPro" id="IPR012611">
    <property type="entry name" value="SASP_SspK"/>
</dbReference>
<gene>
    <name evidence="3" type="ORF">JOC48_002969</name>
</gene>
<dbReference type="Pfam" id="PF08176">
    <property type="entry name" value="SspK"/>
    <property type="match status" value="1"/>
</dbReference>
<dbReference type="EMBL" id="JAFBDR010000017">
    <property type="protein sequence ID" value="MBM7572465.1"/>
    <property type="molecule type" value="Genomic_DNA"/>
</dbReference>
<keyword evidence="4" id="KW-1185">Reference proteome</keyword>
<feature type="compositionally biased region" description="Basic and acidic residues" evidence="2">
    <location>
        <begin position="11"/>
        <end position="20"/>
    </location>
</feature>
<accession>A0ABS2N2V9</accession>
<sequence length="47" mass="5268">MRNKKYGFTDQKMEGGEARAKAAYSSKRADGTINTDPQGRMKKSSNR</sequence>
<keyword evidence="1" id="KW-0749">Sporulation</keyword>
<organism evidence="3 4">
    <name type="scientific">Aquibacillus albus</name>
    <dbReference type="NCBI Taxonomy" id="1168171"/>
    <lineage>
        <taxon>Bacteria</taxon>
        <taxon>Bacillati</taxon>
        <taxon>Bacillota</taxon>
        <taxon>Bacilli</taxon>
        <taxon>Bacillales</taxon>
        <taxon>Bacillaceae</taxon>
        <taxon>Aquibacillus</taxon>
    </lineage>
</organism>
<proteinExistence type="predicted"/>
<protein>
    <submittedName>
        <fullName evidence="3">Small acid-soluble spore protein K (Minor)</fullName>
    </submittedName>
</protein>
<evidence type="ECO:0000256" key="1">
    <source>
        <dbReference type="ARBA" id="ARBA00022969"/>
    </source>
</evidence>
<name>A0ABS2N2V9_9BACI</name>
<evidence type="ECO:0000313" key="3">
    <source>
        <dbReference type="EMBL" id="MBM7572465.1"/>
    </source>
</evidence>
<evidence type="ECO:0000313" key="4">
    <source>
        <dbReference type="Proteomes" id="UP001296943"/>
    </source>
</evidence>
<feature type="region of interest" description="Disordered" evidence="2">
    <location>
        <begin position="1"/>
        <end position="47"/>
    </location>
</feature>